<feature type="transmembrane region" description="Helical" evidence="1">
    <location>
        <begin position="20"/>
        <end position="38"/>
    </location>
</feature>
<feature type="transmembrane region" description="Helical" evidence="1">
    <location>
        <begin position="58"/>
        <end position="80"/>
    </location>
</feature>
<dbReference type="Proteomes" id="UP000216991">
    <property type="component" value="Unassembled WGS sequence"/>
</dbReference>
<keyword evidence="1" id="KW-0472">Membrane</keyword>
<keyword evidence="1" id="KW-0812">Transmembrane</keyword>
<accession>A0A255YPI2</accession>
<gene>
    <name evidence="2" type="ORF">CHU93_05220</name>
</gene>
<dbReference type="EMBL" id="NOXT01000091">
    <property type="protein sequence ID" value="OYQ31137.1"/>
    <property type="molecule type" value="Genomic_DNA"/>
</dbReference>
<protein>
    <submittedName>
        <fullName evidence="2">Uncharacterized protein</fullName>
    </submittedName>
</protein>
<keyword evidence="1" id="KW-1133">Transmembrane helix</keyword>
<evidence type="ECO:0000313" key="2">
    <source>
        <dbReference type="EMBL" id="OYQ31137.1"/>
    </source>
</evidence>
<organism evidence="2 3">
    <name type="scientific">Sandarakinorhabdus cyanobacteriorum</name>
    <dbReference type="NCBI Taxonomy" id="1981098"/>
    <lineage>
        <taxon>Bacteria</taxon>
        <taxon>Pseudomonadati</taxon>
        <taxon>Pseudomonadota</taxon>
        <taxon>Alphaproteobacteria</taxon>
        <taxon>Sphingomonadales</taxon>
        <taxon>Sphingosinicellaceae</taxon>
        <taxon>Sandarakinorhabdus</taxon>
    </lineage>
</organism>
<comment type="caution">
    <text evidence="2">The sequence shown here is derived from an EMBL/GenBank/DDBJ whole genome shotgun (WGS) entry which is preliminary data.</text>
</comment>
<dbReference type="RefSeq" id="WP_094473091.1">
    <property type="nucleotide sequence ID" value="NZ_NOXT01000091.1"/>
</dbReference>
<keyword evidence="3" id="KW-1185">Reference proteome</keyword>
<evidence type="ECO:0000256" key="1">
    <source>
        <dbReference type="SAM" id="Phobius"/>
    </source>
</evidence>
<proteinExistence type="predicted"/>
<sequence length="103" mass="11059">MNGTDFPVPASLAARRLTSFCLLAITALVFQLVLRFNLEAQALPAHAGGDLAQINTHGFAVVLGVMAMLNIAWFGALIRVQAAEARMKARAVAKNRQSVTEPR</sequence>
<name>A0A255YPI2_9SPHN</name>
<reference evidence="2 3" key="1">
    <citation type="submission" date="2017-07" db="EMBL/GenBank/DDBJ databases">
        <title>Sandarakinorhabdus cyanobacteriorum sp. nov., a novel bacterium isolated from cyanobacterial aggregates in a eutrophic lake.</title>
        <authorList>
            <person name="Cai H."/>
        </authorList>
    </citation>
    <scope>NUCLEOTIDE SEQUENCE [LARGE SCALE GENOMIC DNA]</scope>
    <source>
        <strain evidence="2 3">TH057</strain>
    </source>
</reference>
<dbReference type="AlphaFoldDB" id="A0A255YPI2"/>
<evidence type="ECO:0000313" key="3">
    <source>
        <dbReference type="Proteomes" id="UP000216991"/>
    </source>
</evidence>